<evidence type="ECO:0000256" key="1">
    <source>
        <dbReference type="ARBA" id="ARBA00005323"/>
    </source>
</evidence>
<dbReference type="GO" id="GO:0008721">
    <property type="term" value="F:D-serine ammonia-lyase activity"/>
    <property type="evidence" value="ECO:0007669"/>
    <property type="project" value="TreeGrafter"/>
</dbReference>
<dbReference type="Pfam" id="PF01168">
    <property type="entry name" value="Ala_racemase_N"/>
    <property type="match status" value="1"/>
</dbReference>
<dbReference type="SMART" id="SM01119">
    <property type="entry name" value="D-ser_dehydrat"/>
    <property type="match status" value="1"/>
</dbReference>
<dbReference type="InterPro" id="IPR026956">
    <property type="entry name" value="D-ser_dehydrat-like_dom"/>
</dbReference>
<dbReference type="PANTHER" id="PTHR28004">
    <property type="entry name" value="ZGC:162816-RELATED"/>
    <property type="match status" value="1"/>
</dbReference>
<dbReference type="Gene3D" id="2.40.37.20">
    <property type="entry name" value="D-serine dehydratase-like domain"/>
    <property type="match status" value="1"/>
</dbReference>
<proteinExistence type="inferred from homology"/>
<dbReference type="InterPro" id="IPR051466">
    <property type="entry name" value="D-amino_acid_metab_enzyme"/>
</dbReference>
<dbReference type="SUPFAM" id="SSF51419">
    <property type="entry name" value="PLP-binding barrel"/>
    <property type="match status" value="1"/>
</dbReference>
<dbReference type="InterPro" id="IPR042208">
    <property type="entry name" value="D-ser_dehydrat-like_sf"/>
</dbReference>
<dbReference type="Pfam" id="PF14031">
    <property type="entry name" value="D-ser_dehydrat"/>
    <property type="match status" value="1"/>
</dbReference>
<dbReference type="InterPro" id="IPR001608">
    <property type="entry name" value="Ala_racemase_N"/>
</dbReference>
<comment type="similarity">
    <text evidence="1">Belongs to the DSD1 family.</text>
</comment>
<dbReference type="Gene3D" id="3.20.20.10">
    <property type="entry name" value="Alanine racemase"/>
    <property type="match status" value="1"/>
</dbReference>
<accession>A0A8K0WLU8</accession>
<name>A0A8K0WLU8_9HYPO</name>
<keyword evidence="2" id="KW-0456">Lyase</keyword>
<comment type="caution">
    <text evidence="4">The sequence shown here is derived from an EMBL/GenBank/DDBJ whole genome shotgun (WGS) entry which is preliminary data.</text>
</comment>
<evidence type="ECO:0000313" key="5">
    <source>
        <dbReference type="Proteomes" id="UP000813444"/>
    </source>
</evidence>
<keyword evidence="5" id="KW-1185">Reference proteome</keyword>
<protein>
    <submittedName>
        <fullName evidence="4">Alanine racemase domain protein</fullName>
    </submittedName>
</protein>
<evidence type="ECO:0000259" key="3">
    <source>
        <dbReference type="SMART" id="SM01119"/>
    </source>
</evidence>
<dbReference type="GO" id="GO:0036088">
    <property type="term" value="P:D-serine catabolic process"/>
    <property type="evidence" value="ECO:0007669"/>
    <property type="project" value="TreeGrafter"/>
</dbReference>
<dbReference type="EMBL" id="JAGPNK010000013">
    <property type="protein sequence ID" value="KAH7309658.1"/>
    <property type="molecule type" value="Genomic_DNA"/>
</dbReference>
<feature type="domain" description="D-serine dehydratase-like" evidence="3">
    <location>
        <begin position="336"/>
        <end position="460"/>
    </location>
</feature>
<sequence>MAPVPIYPNSPKDALHSMYVGKTLHEALTPAAVMDVAAVRRNCGRMLQATRQLGLGWRAHVKTHKALEITRLQVGDKVDEPVNLIVSTIAELSFLLPLLKEYRSQGRSVNVLHGLPVAPRQMGQMISIAEALGPDSISFLVDDPAQIPVASSFNKANGVKPHLHVKIDMGGRRAGVIVNTPRFTEVVDAALEAHKQGHVILRGVYSHAGHSYAGDSRVAAMKMLSAEIEAMLEAATAIVAKAAEADVSSLPKLCISAGASPTALSVQNLLENEGMAADDKTPELKQQAGLLRTLFDDVKAKGHEIEIHAGVYPTLDLQQLAAHSISSSHLSWGDIAFTLLAEVHSFYPGRGENGRAEALIGAGVLALGRETCKAYEGLALLTPWNRPGAKMPDCDVEDVRGWMVGRFSQEHGILTWREGKRGFVADDTEQDALQCGQLVRLWPNHACITSGQFGFYIVVDGDRQGKEDEIVDIWVRATGW</sequence>
<organism evidence="4 5">
    <name type="scientific">Stachybotrys elegans</name>
    <dbReference type="NCBI Taxonomy" id="80388"/>
    <lineage>
        <taxon>Eukaryota</taxon>
        <taxon>Fungi</taxon>
        <taxon>Dikarya</taxon>
        <taxon>Ascomycota</taxon>
        <taxon>Pezizomycotina</taxon>
        <taxon>Sordariomycetes</taxon>
        <taxon>Hypocreomycetidae</taxon>
        <taxon>Hypocreales</taxon>
        <taxon>Stachybotryaceae</taxon>
        <taxon>Stachybotrys</taxon>
    </lineage>
</organism>
<dbReference type="PANTHER" id="PTHR28004:SF2">
    <property type="entry name" value="D-SERINE DEHYDRATASE"/>
    <property type="match status" value="1"/>
</dbReference>
<reference evidence="4" key="1">
    <citation type="journal article" date="2021" name="Nat. Commun.">
        <title>Genetic determinants of endophytism in the Arabidopsis root mycobiome.</title>
        <authorList>
            <person name="Mesny F."/>
            <person name="Miyauchi S."/>
            <person name="Thiergart T."/>
            <person name="Pickel B."/>
            <person name="Atanasova L."/>
            <person name="Karlsson M."/>
            <person name="Huettel B."/>
            <person name="Barry K.W."/>
            <person name="Haridas S."/>
            <person name="Chen C."/>
            <person name="Bauer D."/>
            <person name="Andreopoulos W."/>
            <person name="Pangilinan J."/>
            <person name="LaButti K."/>
            <person name="Riley R."/>
            <person name="Lipzen A."/>
            <person name="Clum A."/>
            <person name="Drula E."/>
            <person name="Henrissat B."/>
            <person name="Kohler A."/>
            <person name="Grigoriev I.V."/>
            <person name="Martin F.M."/>
            <person name="Hacquard S."/>
        </authorList>
    </citation>
    <scope>NUCLEOTIDE SEQUENCE</scope>
    <source>
        <strain evidence="4">MPI-CAGE-CH-0235</strain>
    </source>
</reference>
<evidence type="ECO:0000313" key="4">
    <source>
        <dbReference type="EMBL" id="KAH7309658.1"/>
    </source>
</evidence>
<evidence type="ECO:0000256" key="2">
    <source>
        <dbReference type="ARBA" id="ARBA00023239"/>
    </source>
</evidence>
<dbReference type="InterPro" id="IPR029066">
    <property type="entry name" value="PLP-binding_barrel"/>
</dbReference>
<gene>
    <name evidence="4" type="ORF">B0I35DRAFT_453328</name>
</gene>
<dbReference type="OrthoDB" id="20198at2759"/>
<dbReference type="AlphaFoldDB" id="A0A8K0WLU8"/>
<dbReference type="Proteomes" id="UP000813444">
    <property type="component" value="Unassembled WGS sequence"/>
</dbReference>